<evidence type="ECO:0000256" key="5">
    <source>
        <dbReference type="ARBA" id="ARBA00019989"/>
    </source>
</evidence>
<dbReference type="EnsemblMetazoa" id="AMIN007809-RA">
    <property type="protein sequence ID" value="AMIN007809-PA"/>
    <property type="gene ID" value="AMIN007809"/>
</dbReference>
<accession>A0A182WBT0</accession>
<dbReference type="InterPro" id="IPR008971">
    <property type="entry name" value="HSP40/DnaJ_pept-bd"/>
</dbReference>
<dbReference type="CDD" id="cd21089">
    <property type="entry name" value="Trm112-like"/>
    <property type="match status" value="1"/>
</dbReference>
<dbReference type="PROSITE" id="PS50076">
    <property type="entry name" value="DNAJ_2"/>
    <property type="match status" value="1"/>
</dbReference>
<evidence type="ECO:0000259" key="10">
    <source>
        <dbReference type="PROSITE" id="PS50076"/>
    </source>
</evidence>
<evidence type="ECO:0000256" key="1">
    <source>
        <dbReference type="ARBA" id="ARBA00004556"/>
    </source>
</evidence>
<keyword evidence="12" id="KW-1185">Reference proteome</keyword>
<dbReference type="InterPro" id="IPR002939">
    <property type="entry name" value="DnaJ_C"/>
</dbReference>
<name>A0A182WBT0_9DIPT</name>
<dbReference type="InterPro" id="IPR036869">
    <property type="entry name" value="J_dom_sf"/>
</dbReference>
<sequence>MGQIEKPSLNLYAALGVREDAPMGEICRAYQQYAPLCHPVATYYDPNVMPIKGLTQQQYWLLINEACEVLTNAEWRARYNIGSLKQHYPAYEFSGECLDIYHKFIVYPRTLVVLPSDGNNQQPKMVTMEPKLLVSSIVYFLDLELEEMFAGTFKTIQYARMLNVQGRAQTIVQTLDVTIAPYMRDGGRFTMKGYGHEIDQIRGDFVLVLRQIPHPVYSTAGDDIICNATVPLSTALFGGHLRIETIDSKHLLINIEPPFPTAHPLVRRFDGEGLKTLTGRGALIVNIYLTLPCVPLHMRSEAERIIRAMEQFMVIAIVSNPRRTMQTPRTIRFAHVCFLNLIVRGAPPTSSLPSSYGFTTCSSIVQTLAHRTTTTTKMIVKTAGVRLIATNAQTGPAIRLSNATSNSPSSRTSSSGSVRKQWCVVISDPNQKRLHLGSVRQDLESTFPHTQQHRKMSTSGAAKQGLVAVEEARRFMVDCLVKSKTPLAHAKQQADLLLEADYRGHFSHGMNRLEMYINDLHKNSCNGEAIPTVLNETAATAWVDGNNGLGAVVGNFCMDLAIRKAKEVGVGWVCAKRSNHYGIAGWYTLRAMNAGCIGMSMTNTSPLASPTRSKEAALGTNPISVGAPGKDGDGFVLDMATTAVAVGKIEMQRRKNEPIPVGWAQGPDGHPTTDANVAFDTACLMPLGGTELTSGYKGYGLGAMVEVFCGILAGSNYATNIRKWTHAGADSEADLGQCFVAINPACFAPGFEGRLSDLNSILRNMPMTDPNHPVLVAGDPERLHMAKVDKEDAVNDHCIVQIRKTCFTMKLLTYNFLTSKCIRGVKVGYPLKLNIVEKKEVNADFNSEFITRMLPRLEWSAICAAAANVGSEIPSTMPTDIQNDMETLQKLHHILLEVDVVEGTLECPETGRIFPINKGVPNMLLNEDEV</sequence>
<evidence type="ECO:0000256" key="8">
    <source>
        <dbReference type="ARBA" id="ARBA00023242"/>
    </source>
</evidence>
<dbReference type="GO" id="GO:0006457">
    <property type="term" value="P:protein folding"/>
    <property type="evidence" value="ECO:0007669"/>
    <property type="project" value="InterPro"/>
</dbReference>
<evidence type="ECO:0000256" key="3">
    <source>
        <dbReference type="ARBA" id="ARBA00006056"/>
    </source>
</evidence>
<evidence type="ECO:0000313" key="11">
    <source>
        <dbReference type="EnsemblMetazoa" id="AMIN007809-PA"/>
    </source>
</evidence>
<comment type="similarity">
    <text evidence="4">Belongs to the TRM112 family.</text>
</comment>
<comment type="subcellular location">
    <subcellularLocation>
        <location evidence="1">Cytoplasm</location>
        <location evidence="1">Perinuclear region</location>
    </subcellularLocation>
    <subcellularLocation>
        <location evidence="2">Nucleus</location>
        <location evidence="2">Nucleoplasm</location>
    </subcellularLocation>
</comment>
<evidence type="ECO:0000256" key="6">
    <source>
        <dbReference type="ARBA" id="ARBA00022490"/>
    </source>
</evidence>
<dbReference type="Pfam" id="PF03966">
    <property type="entry name" value="Trm112p"/>
    <property type="match status" value="1"/>
</dbReference>
<dbReference type="Pfam" id="PF01556">
    <property type="entry name" value="DnaJ_C"/>
    <property type="match status" value="1"/>
</dbReference>
<protein>
    <recommendedName>
        <fullName evidence="5">Multifunctional methyltransferase subunit TRM112-like protein</fullName>
    </recommendedName>
    <alternativeName>
        <fullName evidence="9">tRNA methyltransferase 112 homolog</fullName>
    </alternativeName>
</protein>
<dbReference type="FunFam" id="2.20.25.10:FF:000027">
    <property type="entry name" value="Multifunctional methyltransferase subunit TRM112-like protein"/>
    <property type="match status" value="1"/>
</dbReference>
<dbReference type="Pfam" id="PF02615">
    <property type="entry name" value="Ldh_2"/>
    <property type="match status" value="1"/>
</dbReference>
<dbReference type="InterPro" id="IPR036111">
    <property type="entry name" value="Mal/L-sulfo/L-lacto_DH-like_sf"/>
</dbReference>
<dbReference type="Gene3D" id="2.60.260.20">
    <property type="entry name" value="Urease metallochaperone UreE, N-terminal domain"/>
    <property type="match status" value="2"/>
</dbReference>
<dbReference type="GO" id="GO:0048471">
    <property type="term" value="C:perinuclear region of cytoplasm"/>
    <property type="evidence" value="ECO:0007669"/>
    <property type="project" value="UniProtKB-SubCell"/>
</dbReference>
<dbReference type="SUPFAM" id="SSF158997">
    <property type="entry name" value="Trm112p-like"/>
    <property type="match status" value="1"/>
</dbReference>
<dbReference type="CDD" id="cd06257">
    <property type="entry name" value="DnaJ"/>
    <property type="match status" value="1"/>
</dbReference>
<feature type="domain" description="J" evidence="10">
    <location>
        <begin position="10"/>
        <end position="83"/>
    </location>
</feature>
<reference evidence="12" key="1">
    <citation type="submission" date="2013-03" db="EMBL/GenBank/DDBJ databases">
        <title>The Genome Sequence of Anopheles minimus MINIMUS1.</title>
        <authorList>
            <consortium name="The Broad Institute Genomics Platform"/>
            <person name="Neafsey D.E."/>
            <person name="Walton C."/>
            <person name="Walker B."/>
            <person name="Young S.K."/>
            <person name="Zeng Q."/>
            <person name="Gargeya S."/>
            <person name="Fitzgerald M."/>
            <person name="Haas B."/>
            <person name="Abouelleil A."/>
            <person name="Allen A.W."/>
            <person name="Alvarado L."/>
            <person name="Arachchi H.M."/>
            <person name="Berlin A.M."/>
            <person name="Chapman S.B."/>
            <person name="Gainer-Dewar J."/>
            <person name="Goldberg J."/>
            <person name="Griggs A."/>
            <person name="Gujja S."/>
            <person name="Hansen M."/>
            <person name="Howarth C."/>
            <person name="Imamovic A."/>
            <person name="Ireland A."/>
            <person name="Larimer J."/>
            <person name="McCowan C."/>
            <person name="Murphy C."/>
            <person name="Pearson M."/>
            <person name="Poon T.W."/>
            <person name="Priest M."/>
            <person name="Roberts A."/>
            <person name="Saif S."/>
            <person name="Shea T."/>
            <person name="Sisk P."/>
            <person name="Sykes S."/>
            <person name="Wortman J."/>
            <person name="Nusbaum C."/>
            <person name="Birren B."/>
        </authorList>
    </citation>
    <scope>NUCLEOTIDE SEQUENCE [LARGE SCALE GENOMIC DNA]</scope>
    <source>
        <strain evidence="12">MINIMUS1</strain>
    </source>
</reference>
<dbReference type="SUPFAM" id="SSF49493">
    <property type="entry name" value="HSP40/DnaJ peptide-binding domain"/>
    <property type="match status" value="2"/>
</dbReference>
<dbReference type="Proteomes" id="UP000075920">
    <property type="component" value="Unassembled WGS sequence"/>
</dbReference>
<evidence type="ECO:0000256" key="4">
    <source>
        <dbReference type="ARBA" id="ARBA00007980"/>
    </source>
</evidence>
<dbReference type="STRING" id="112268.A0A182WBT0"/>
<dbReference type="SUPFAM" id="SSF89733">
    <property type="entry name" value="L-sulfolactate dehydrogenase-like"/>
    <property type="match status" value="1"/>
</dbReference>
<dbReference type="PANTHER" id="PTHR11091:SF0">
    <property type="entry name" value="MALATE DEHYDROGENASE"/>
    <property type="match status" value="1"/>
</dbReference>
<organism evidence="11 12">
    <name type="scientific">Anopheles minimus</name>
    <dbReference type="NCBI Taxonomy" id="112268"/>
    <lineage>
        <taxon>Eukaryota</taxon>
        <taxon>Metazoa</taxon>
        <taxon>Ecdysozoa</taxon>
        <taxon>Arthropoda</taxon>
        <taxon>Hexapoda</taxon>
        <taxon>Insecta</taxon>
        <taxon>Pterygota</taxon>
        <taxon>Neoptera</taxon>
        <taxon>Endopterygota</taxon>
        <taxon>Diptera</taxon>
        <taxon>Nematocera</taxon>
        <taxon>Culicoidea</taxon>
        <taxon>Culicidae</taxon>
        <taxon>Anophelinae</taxon>
        <taxon>Anopheles</taxon>
    </lineage>
</organism>
<evidence type="ECO:0000256" key="9">
    <source>
        <dbReference type="ARBA" id="ARBA00030516"/>
    </source>
</evidence>
<dbReference type="InterPro" id="IPR005651">
    <property type="entry name" value="Trm112-like"/>
</dbReference>
<dbReference type="VEuPathDB" id="VectorBase:AMIN007809"/>
<evidence type="ECO:0000256" key="2">
    <source>
        <dbReference type="ARBA" id="ARBA00004642"/>
    </source>
</evidence>
<dbReference type="GO" id="GO:0051082">
    <property type="term" value="F:unfolded protein binding"/>
    <property type="evidence" value="ECO:0007669"/>
    <property type="project" value="InterPro"/>
</dbReference>
<reference evidence="11" key="2">
    <citation type="submission" date="2020-05" db="UniProtKB">
        <authorList>
            <consortium name="EnsemblMetazoa"/>
        </authorList>
    </citation>
    <scope>IDENTIFICATION</scope>
    <source>
        <strain evidence="11">MINIMUS1</strain>
    </source>
</reference>
<keyword evidence="7" id="KW-0560">Oxidoreductase</keyword>
<dbReference type="InterPro" id="IPR003767">
    <property type="entry name" value="Malate/L-lactate_DH-like"/>
</dbReference>
<proteinExistence type="inferred from homology"/>
<dbReference type="InterPro" id="IPR001623">
    <property type="entry name" value="DnaJ_domain"/>
</dbReference>
<dbReference type="CDD" id="cd10747">
    <property type="entry name" value="DnaJ_C"/>
    <property type="match status" value="1"/>
</dbReference>
<dbReference type="Gene3D" id="1.10.1530.10">
    <property type="match status" value="1"/>
</dbReference>
<keyword evidence="6" id="KW-0963">Cytoplasm</keyword>
<dbReference type="InterPro" id="IPR043143">
    <property type="entry name" value="Mal/L-sulf/L-lact_DH-like_NADP"/>
</dbReference>
<evidence type="ECO:0000256" key="7">
    <source>
        <dbReference type="ARBA" id="ARBA00023002"/>
    </source>
</evidence>
<dbReference type="Gene3D" id="3.30.1370.60">
    <property type="entry name" value="Hypothetical oxidoreductase yiak, domain 2"/>
    <property type="match status" value="1"/>
</dbReference>
<dbReference type="Gene3D" id="1.10.287.110">
    <property type="entry name" value="DnaJ domain"/>
    <property type="match status" value="1"/>
</dbReference>
<dbReference type="GO" id="GO:0005654">
    <property type="term" value="C:nucleoplasm"/>
    <property type="evidence" value="ECO:0007669"/>
    <property type="project" value="UniProtKB-SubCell"/>
</dbReference>
<dbReference type="PANTHER" id="PTHR11091">
    <property type="entry name" value="OXIDOREDUCTASE-RELATED"/>
    <property type="match status" value="1"/>
</dbReference>
<keyword evidence="8" id="KW-0539">Nucleus</keyword>
<dbReference type="AlphaFoldDB" id="A0A182WBT0"/>
<comment type="similarity">
    <text evidence="3">Belongs to the LDH2/MDH2 oxidoreductase family.</text>
</comment>
<dbReference type="GO" id="GO:0016491">
    <property type="term" value="F:oxidoreductase activity"/>
    <property type="evidence" value="ECO:0007669"/>
    <property type="project" value="UniProtKB-KW"/>
</dbReference>
<evidence type="ECO:0000313" key="12">
    <source>
        <dbReference type="Proteomes" id="UP000075920"/>
    </source>
</evidence>
<dbReference type="Gene3D" id="2.20.25.10">
    <property type="match status" value="1"/>
</dbReference>
<dbReference type="InterPro" id="IPR043144">
    <property type="entry name" value="Mal/L-sulf/L-lact_DH-like_ah"/>
</dbReference>
<dbReference type="SUPFAM" id="SSF46565">
    <property type="entry name" value="Chaperone J-domain"/>
    <property type="match status" value="1"/>
</dbReference>